<gene>
    <name evidence="5" type="primary">YL-1</name>
    <name evidence="5" type="ORF">Tcan_15885</name>
</gene>
<dbReference type="PANTHER" id="PTHR13275:SF4">
    <property type="entry name" value="VACUOLAR PROTEIN SORTING-ASSOCIATED PROTEIN 72 HOMOLOG"/>
    <property type="match status" value="1"/>
</dbReference>
<feature type="compositionally biased region" description="Acidic residues" evidence="3">
    <location>
        <begin position="102"/>
        <end position="122"/>
    </location>
</feature>
<dbReference type="EMBL" id="JPKZ01000714">
    <property type="protein sequence ID" value="KHN85927.1"/>
    <property type="molecule type" value="Genomic_DNA"/>
</dbReference>
<accession>A0A0B2VX68</accession>
<evidence type="ECO:0000313" key="6">
    <source>
        <dbReference type="Proteomes" id="UP000031036"/>
    </source>
</evidence>
<name>A0A0B2VX68_TOXCA</name>
<dbReference type="Pfam" id="PF08265">
    <property type="entry name" value="YL1_C"/>
    <property type="match status" value="2"/>
</dbReference>
<keyword evidence="6" id="KW-1185">Reference proteome</keyword>
<dbReference type="OrthoDB" id="78296at2759"/>
<dbReference type="InterPro" id="IPR046757">
    <property type="entry name" value="YL1_N"/>
</dbReference>
<protein>
    <recommendedName>
        <fullName evidence="2">Vacuolar protein sorting-associated protein 72 homolog</fullName>
    </recommendedName>
</protein>
<comment type="caution">
    <text evidence="5">The sequence shown here is derived from an EMBL/GenBank/DDBJ whole genome shotgun (WGS) entry which is preliminary data.</text>
</comment>
<evidence type="ECO:0000256" key="1">
    <source>
        <dbReference type="ARBA" id="ARBA00006832"/>
    </source>
</evidence>
<dbReference type="SMART" id="SM00993">
    <property type="entry name" value="YL1_C"/>
    <property type="match status" value="2"/>
</dbReference>
<dbReference type="InterPro" id="IPR013272">
    <property type="entry name" value="Vps72/YL1_C"/>
</dbReference>
<evidence type="ECO:0000313" key="5">
    <source>
        <dbReference type="EMBL" id="KHN85927.1"/>
    </source>
</evidence>
<feature type="region of interest" description="Disordered" evidence="3">
    <location>
        <begin position="1"/>
        <end position="140"/>
    </location>
</feature>
<feature type="domain" description="Vps72/YL1 C-terminal" evidence="4">
    <location>
        <begin position="350"/>
        <end position="379"/>
    </location>
</feature>
<dbReference type="PANTHER" id="PTHR13275">
    <property type="entry name" value="YL-1 PROTEIN TRANSCRIPTION FACTOR-LIKE 1"/>
    <property type="match status" value="1"/>
</dbReference>
<reference evidence="5 6" key="1">
    <citation type="submission" date="2014-11" db="EMBL/GenBank/DDBJ databases">
        <title>Genetic blueprint of the zoonotic pathogen Toxocara canis.</title>
        <authorList>
            <person name="Zhu X.-Q."/>
            <person name="Korhonen P.K."/>
            <person name="Cai H."/>
            <person name="Young N.D."/>
            <person name="Nejsum P."/>
            <person name="von Samson-Himmelstjerna G."/>
            <person name="Boag P.R."/>
            <person name="Tan P."/>
            <person name="Li Q."/>
            <person name="Min J."/>
            <person name="Yang Y."/>
            <person name="Wang X."/>
            <person name="Fang X."/>
            <person name="Hall R.S."/>
            <person name="Hofmann A."/>
            <person name="Sternberg P.W."/>
            <person name="Jex A.R."/>
            <person name="Gasser R.B."/>
        </authorList>
    </citation>
    <scope>NUCLEOTIDE SEQUENCE [LARGE SCALE GENOMIC DNA]</scope>
    <source>
        <strain evidence="5">PN_DK_2014</strain>
    </source>
</reference>
<evidence type="ECO:0000256" key="2">
    <source>
        <dbReference type="ARBA" id="ARBA00020000"/>
    </source>
</evidence>
<dbReference type="Pfam" id="PF05764">
    <property type="entry name" value="YL1"/>
    <property type="match status" value="3"/>
</dbReference>
<dbReference type="STRING" id="6265.A0A0B2VX68"/>
<sequence length="439" mass="50239">MKRKREGSVDGEEEEDEQKDAKRMKLDDGEESSNEQDESSGEESEEVELMVNTRERRANAGSKMAQLMDDTEQEDEFYKNTYGGTFLDDDADDAYESPIESDHDEVDSDFDQSEVEDEPVSEAEERERPKRRNVYNEPKLGNAKKRSLLEKNKKWVMARMGGPTVAANTVSPETQVQLLEEARETERLNLASLQKYEQFELERKKKREKANVVRKLKPPFISHVDGRNGKWIVVPEIKKFTKPERKAKLLCCVTSRPAKYRDPLTGLPYATPAAFKVQLLEEARETERLNLASLQKYEQFELERKKKREKANVVRKLKPPFISHVDGRNGKWIVVPEIKKFTKPERKAKLLCCVTSRPAKYRDPLTGLPYATPAAFKSGCRSMRRGGGREGTGSSTMRSSSDKYSCLIWRPECALVHMHWAARSPLVPLVYSVDAPGRS</sequence>
<organism evidence="5 6">
    <name type="scientific">Toxocara canis</name>
    <name type="common">Canine roundworm</name>
    <dbReference type="NCBI Taxonomy" id="6265"/>
    <lineage>
        <taxon>Eukaryota</taxon>
        <taxon>Metazoa</taxon>
        <taxon>Ecdysozoa</taxon>
        <taxon>Nematoda</taxon>
        <taxon>Chromadorea</taxon>
        <taxon>Rhabditida</taxon>
        <taxon>Spirurina</taxon>
        <taxon>Ascaridomorpha</taxon>
        <taxon>Ascaridoidea</taxon>
        <taxon>Toxocaridae</taxon>
        <taxon>Toxocara</taxon>
    </lineage>
</organism>
<evidence type="ECO:0000259" key="4">
    <source>
        <dbReference type="SMART" id="SM00993"/>
    </source>
</evidence>
<feature type="domain" description="Vps72/YL1 C-terminal" evidence="4">
    <location>
        <begin position="249"/>
        <end position="278"/>
    </location>
</feature>
<feature type="compositionally biased region" description="Acidic residues" evidence="3">
    <location>
        <begin position="9"/>
        <end position="18"/>
    </location>
</feature>
<dbReference type="OMA" id="KPPFISH"/>
<proteinExistence type="inferred from homology"/>
<feature type="compositionally biased region" description="Acidic residues" evidence="3">
    <location>
        <begin position="28"/>
        <end position="48"/>
    </location>
</feature>
<feature type="region of interest" description="Disordered" evidence="3">
    <location>
        <begin position="381"/>
        <end position="400"/>
    </location>
</feature>
<comment type="similarity">
    <text evidence="1">Belongs to the VPS72/YL1 family.</text>
</comment>
<dbReference type="GO" id="GO:0005634">
    <property type="term" value="C:nucleus"/>
    <property type="evidence" value="ECO:0007669"/>
    <property type="project" value="TreeGrafter"/>
</dbReference>
<dbReference type="Proteomes" id="UP000031036">
    <property type="component" value="Unassembled WGS sequence"/>
</dbReference>
<evidence type="ECO:0000256" key="3">
    <source>
        <dbReference type="SAM" id="MobiDB-lite"/>
    </source>
</evidence>
<dbReference type="AlphaFoldDB" id="A0A0B2VX68"/>